<feature type="domain" description="4Fe-4S ferredoxin-type" evidence="4">
    <location>
        <begin position="227"/>
        <end position="259"/>
    </location>
</feature>
<feature type="domain" description="4Fe-4S ferredoxin-type" evidence="4">
    <location>
        <begin position="309"/>
        <end position="338"/>
    </location>
</feature>
<sequence>MLFKVFPRDQLEILYDILAGHHLVGPQIIGTDRNGQELFAFDYIHSFTELRIDFTSTVHSLKSFVLPPRENLSSFALANNDWEKNVDLGIYKPHVFFGLHPCDINALNKLDKVLTGPVYPDPFYTGKRKNMFIIGVNCIPQPWCFCKSMGTDTVLSGFDMFLTDLGDKYFVEIQSATAYDILMELPITEPTDEDHRRFVQLMDERNSKFTCQVDNSDLTKILDLEFQSPVWQEWGKRCMSCGTCANVCPTCYCYGVTEHVDLDLKSATKQKQLYSCNLIDFAMVSGGHNFRPDSASRLKYRYYHKHRGFQEAYEEALCVGCGRCGQACLAGITVPEVIDSVRRQEVPK</sequence>
<dbReference type="PANTHER" id="PTHR40447:SF1">
    <property type="entry name" value="ANAEROBIC SULFITE REDUCTASE SUBUNIT A"/>
    <property type="match status" value="1"/>
</dbReference>
<keyword evidence="1" id="KW-0479">Metal-binding</keyword>
<dbReference type="EMBL" id="CP003985">
    <property type="protein sequence ID" value="AGF77899.1"/>
    <property type="molecule type" value="Genomic_DNA"/>
</dbReference>
<accession>M1NDV5</accession>
<protein>
    <recommendedName>
        <fullName evidence="4">4Fe-4S ferredoxin-type domain-containing protein</fullName>
    </recommendedName>
</protein>
<dbReference type="GO" id="GO:0051536">
    <property type="term" value="F:iron-sulfur cluster binding"/>
    <property type="evidence" value="ECO:0007669"/>
    <property type="project" value="UniProtKB-KW"/>
</dbReference>
<dbReference type="KEGG" id="dsf:UWK_01338"/>
<dbReference type="InterPro" id="IPR017896">
    <property type="entry name" value="4Fe4S_Fe-S-bd"/>
</dbReference>
<dbReference type="AlphaFoldDB" id="M1NDV5"/>
<organism evidence="5 6">
    <name type="scientific">Desulfocapsa sulfexigens (strain DSM 10523 / SB164P1)</name>
    <dbReference type="NCBI Taxonomy" id="1167006"/>
    <lineage>
        <taxon>Bacteria</taxon>
        <taxon>Pseudomonadati</taxon>
        <taxon>Thermodesulfobacteriota</taxon>
        <taxon>Desulfobulbia</taxon>
        <taxon>Desulfobulbales</taxon>
        <taxon>Desulfocapsaceae</taxon>
        <taxon>Desulfocapsa</taxon>
    </lineage>
</organism>
<dbReference type="OrthoDB" id="9795302at2"/>
<keyword evidence="6" id="KW-1185">Reference proteome</keyword>
<dbReference type="PROSITE" id="PS00198">
    <property type="entry name" value="4FE4S_FER_1"/>
    <property type="match status" value="1"/>
</dbReference>
<dbReference type="HOGENOM" id="CLU_046702_0_0_7"/>
<name>M1NDV5_DESSD</name>
<evidence type="ECO:0000259" key="4">
    <source>
        <dbReference type="PROSITE" id="PS51379"/>
    </source>
</evidence>
<evidence type="ECO:0000256" key="3">
    <source>
        <dbReference type="ARBA" id="ARBA00023014"/>
    </source>
</evidence>
<evidence type="ECO:0000313" key="5">
    <source>
        <dbReference type="EMBL" id="AGF77899.1"/>
    </source>
</evidence>
<reference evidence="6" key="1">
    <citation type="journal article" date="2013" name="Stand. Genomic Sci.">
        <title>Complete genome sequence of Desulfocapsa sulfexigens, a marine deltaproteobacterium specialized in disproportionating inorganic sulfur compounds.</title>
        <authorList>
            <person name="Finster K.W."/>
            <person name="Kjeldsen K.U."/>
            <person name="Kube M."/>
            <person name="Reinhardt R."/>
            <person name="Mussmann M."/>
            <person name="Amann R."/>
            <person name="Schreiber L."/>
        </authorList>
    </citation>
    <scope>NUCLEOTIDE SEQUENCE [LARGE SCALE GENOMIC DNA]</scope>
    <source>
        <strain evidence="6">DSM 10523 / SB164P1</strain>
    </source>
</reference>
<dbReference type="RefSeq" id="WP_015403591.1">
    <property type="nucleotide sequence ID" value="NC_020304.1"/>
</dbReference>
<dbReference type="STRING" id="1167006.UWK_01338"/>
<dbReference type="PANTHER" id="PTHR40447">
    <property type="entry name" value="ANAEROBIC SULFITE REDUCTASE SUBUNIT A"/>
    <property type="match status" value="1"/>
</dbReference>
<evidence type="ECO:0000256" key="1">
    <source>
        <dbReference type="ARBA" id="ARBA00022723"/>
    </source>
</evidence>
<dbReference type="Pfam" id="PF17179">
    <property type="entry name" value="Fer4_22"/>
    <property type="match status" value="1"/>
</dbReference>
<proteinExistence type="predicted"/>
<dbReference type="GO" id="GO:0046872">
    <property type="term" value="F:metal ion binding"/>
    <property type="evidence" value="ECO:0007669"/>
    <property type="project" value="UniProtKB-KW"/>
</dbReference>
<dbReference type="PATRIC" id="fig|1167006.5.peg.1476"/>
<dbReference type="eggNOG" id="COG1150">
    <property type="taxonomic scope" value="Bacteria"/>
</dbReference>
<dbReference type="InterPro" id="IPR009051">
    <property type="entry name" value="Helical_ferredxn"/>
</dbReference>
<keyword evidence="2" id="KW-0408">Iron</keyword>
<dbReference type="Proteomes" id="UP000011721">
    <property type="component" value="Chromosome"/>
</dbReference>
<evidence type="ECO:0000256" key="2">
    <source>
        <dbReference type="ARBA" id="ARBA00023004"/>
    </source>
</evidence>
<dbReference type="Gene3D" id="1.10.1060.10">
    <property type="entry name" value="Alpha-helical ferredoxin"/>
    <property type="match status" value="1"/>
</dbReference>
<evidence type="ECO:0000313" key="6">
    <source>
        <dbReference type="Proteomes" id="UP000011721"/>
    </source>
</evidence>
<gene>
    <name evidence="5" type="ordered locus">UWK_01338</name>
</gene>
<dbReference type="SUPFAM" id="SSF46548">
    <property type="entry name" value="alpha-helical ferredoxin"/>
    <property type="match status" value="1"/>
</dbReference>
<keyword evidence="3" id="KW-0411">Iron-sulfur</keyword>
<dbReference type="PROSITE" id="PS51379">
    <property type="entry name" value="4FE4S_FER_2"/>
    <property type="match status" value="2"/>
</dbReference>
<dbReference type="InterPro" id="IPR017900">
    <property type="entry name" value="4Fe4S_Fe_S_CS"/>
</dbReference>